<evidence type="ECO:0000259" key="3">
    <source>
        <dbReference type="PROSITE" id="PS51651"/>
    </source>
</evidence>
<feature type="coiled-coil region" evidence="2">
    <location>
        <begin position="136"/>
        <end position="163"/>
    </location>
</feature>
<feature type="non-terminal residue" evidence="4">
    <location>
        <position position="1"/>
    </location>
</feature>
<evidence type="ECO:0000256" key="1">
    <source>
        <dbReference type="PROSITE-ProRule" id="PRU00984"/>
    </source>
</evidence>
<feature type="domain" description="DOCKER" evidence="3">
    <location>
        <begin position="1"/>
        <end position="221"/>
    </location>
</feature>
<dbReference type="Pfam" id="PF20421">
    <property type="entry name" value="DHR-2_Lobe_C"/>
    <property type="match status" value="1"/>
</dbReference>
<name>A0A091GX04_BUCRH</name>
<protein>
    <submittedName>
        <fullName evidence="4">Dedicator of cytokinesis protein 4</fullName>
    </submittedName>
</protein>
<keyword evidence="2" id="KW-0175">Coiled coil</keyword>
<dbReference type="Proteomes" id="UP000054064">
    <property type="component" value="Unassembled WGS sequence"/>
</dbReference>
<comment type="similarity">
    <text evidence="1">Belongs to the DOCK family.</text>
</comment>
<dbReference type="PROSITE" id="PS51651">
    <property type="entry name" value="DOCKER"/>
    <property type="match status" value="1"/>
</dbReference>
<dbReference type="Gene3D" id="1.20.58.740">
    <property type="match status" value="1"/>
</dbReference>
<dbReference type="GO" id="GO:0007264">
    <property type="term" value="P:small GTPase-mediated signal transduction"/>
    <property type="evidence" value="ECO:0007669"/>
    <property type="project" value="InterPro"/>
</dbReference>
<dbReference type="GO" id="GO:0005085">
    <property type="term" value="F:guanyl-nucleotide exchange factor activity"/>
    <property type="evidence" value="ECO:0007669"/>
    <property type="project" value="InterPro"/>
</dbReference>
<reference evidence="4 5" key="1">
    <citation type="submission" date="2014-04" db="EMBL/GenBank/DDBJ databases">
        <title>Genome evolution of avian class.</title>
        <authorList>
            <person name="Zhang G."/>
            <person name="Li C."/>
        </authorList>
    </citation>
    <scope>NUCLEOTIDE SEQUENCE [LARGE SCALE GENOMIC DNA]</scope>
    <source>
        <strain evidence="4">BGI_N320</strain>
    </source>
</reference>
<dbReference type="GO" id="GO:0005737">
    <property type="term" value="C:cytoplasm"/>
    <property type="evidence" value="ECO:0007669"/>
    <property type="project" value="TreeGrafter"/>
</dbReference>
<dbReference type="InterPro" id="IPR043162">
    <property type="entry name" value="DOCK_C_lobe_C"/>
</dbReference>
<dbReference type="Pfam" id="PF20422">
    <property type="entry name" value="DHR-2_Lobe_B"/>
    <property type="match status" value="1"/>
</dbReference>
<keyword evidence="5" id="KW-1185">Reference proteome</keyword>
<dbReference type="InterPro" id="IPR046773">
    <property type="entry name" value="DOCKER_Lobe_C"/>
</dbReference>
<organism evidence="4 5">
    <name type="scientific">Buceros rhinoceros silvestris</name>
    <dbReference type="NCBI Taxonomy" id="175836"/>
    <lineage>
        <taxon>Eukaryota</taxon>
        <taxon>Metazoa</taxon>
        <taxon>Chordata</taxon>
        <taxon>Craniata</taxon>
        <taxon>Vertebrata</taxon>
        <taxon>Euteleostomi</taxon>
        <taxon>Archelosauria</taxon>
        <taxon>Archosauria</taxon>
        <taxon>Dinosauria</taxon>
        <taxon>Saurischia</taxon>
        <taxon>Theropoda</taxon>
        <taxon>Coelurosauria</taxon>
        <taxon>Aves</taxon>
        <taxon>Neognathae</taxon>
        <taxon>Neoaves</taxon>
        <taxon>Telluraves</taxon>
        <taxon>Coraciimorphae</taxon>
        <taxon>Bucerotiformes</taxon>
        <taxon>Bucerotidae</taxon>
        <taxon>Buceros</taxon>
    </lineage>
</organism>
<evidence type="ECO:0000256" key="2">
    <source>
        <dbReference type="SAM" id="Coils"/>
    </source>
</evidence>
<accession>A0A091GX04</accession>
<dbReference type="GO" id="GO:0005886">
    <property type="term" value="C:plasma membrane"/>
    <property type="evidence" value="ECO:0007669"/>
    <property type="project" value="TreeGrafter"/>
</dbReference>
<dbReference type="GO" id="GO:0031267">
    <property type="term" value="F:small GTPase binding"/>
    <property type="evidence" value="ECO:0007669"/>
    <property type="project" value="TreeGrafter"/>
</dbReference>
<dbReference type="InterPro" id="IPR026791">
    <property type="entry name" value="DOCK"/>
</dbReference>
<evidence type="ECO:0000313" key="5">
    <source>
        <dbReference type="Proteomes" id="UP000054064"/>
    </source>
</evidence>
<dbReference type="AlphaFoldDB" id="A0A091GX04"/>
<evidence type="ECO:0000313" key="4">
    <source>
        <dbReference type="EMBL" id="KFO87724.1"/>
    </source>
</evidence>
<dbReference type="EMBL" id="KL515081">
    <property type="protein sequence ID" value="KFO87724.1"/>
    <property type="molecule type" value="Genomic_DNA"/>
</dbReference>
<feature type="non-terminal residue" evidence="4">
    <location>
        <position position="221"/>
    </location>
</feature>
<dbReference type="GO" id="GO:0060326">
    <property type="term" value="P:cell chemotaxis"/>
    <property type="evidence" value="ECO:0007669"/>
    <property type="project" value="TreeGrafter"/>
</dbReference>
<dbReference type="InterPro" id="IPR046770">
    <property type="entry name" value="DOCKER_Lobe_B"/>
</dbReference>
<dbReference type="PANTHER" id="PTHR45653">
    <property type="entry name" value="DEDICATOR OF CYTOKINESIS"/>
    <property type="match status" value="1"/>
</dbReference>
<proteinExistence type="inferred from homology"/>
<dbReference type="InterPro" id="IPR027357">
    <property type="entry name" value="DOCKER_dom"/>
</dbReference>
<sequence>QNKEFVCRGHDYERLEAFQQRMLNEFPHAIAMQHANQPDETIFQAEAQCIHIITNPYTAVKSYMLLRSVVPDNIKSFYKVNHIWRFRYDRPFHKGTKDKENEFKSLWVERTTLILVQSLPGISRWFEVEKREVVEMSPLENAIEVLENKNQQLRTLITQCQTRQMQNINPLTMCLNGVIDAAVNGGVARYQEAFFVKEYILNHPEDGEKITRLRELMLEQV</sequence>
<gene>
    <name evidence="4" type="ORF">N320_01359</name>
</gene>
<dbReference type="PANTHER" id="PTHR45653:SF7">
    <property type="entry name" value="DEDICATOR OF CYTOKINESIS PROTEIN 4"/>
    <property type="match status" value="1"/>
</dbReference>